<sequence length="259" mass="29178">MLTLLNCDFYRFKKNRSFRSLYILISLLGLVLVLLLKNDIKLGISIIGSLTLFTSPQEVFMAGLDFRKGLGMIVAIMVTLFISEEFSCKTMKLKLIVKKSKYKIYFSKLIEAISIAISIVLVYEIVVIIGGLLGFYNIEELVNIGNIGRLIIGILIYASIGAIICFINMFFQNMFTSIIVSLAYIILNDTFSSIIKIIFTRVNMESLGIMKLLLNTQTNNLYFEIKVINCFQSFLSFLLLTSVIVIVGGKIFESTDINS</sequence>
<reference evidence="2 3" key="1">
    <citation type="submission" date="2016-11" db="EMBL/GenBank/DDBJ databases">
        <authorList>
            <person name="Jaros S."/>
            <person name="Januszkiewicz K."/>
            <person name="Wedrychowicz H."/>
        </authorList>
    </citation>
    <scope>NUCLEOTIDE SEQUENCE [LARGE SCALE GENOMIC DNA]</scope>
    <source>
        <strain evidence="2 3">DSM 15930</strain>
    </source>
</reference>
<evidence type="ECO:0000313" key="3">
    <source>
        <dbReference type="Proteomes" id="UP000184038"/>
    </source>
</evidence>
<gene>
    <name evidence="2" type="ORF">SAMN02746066_03444</name>
</gene>
<evidence type="ECO:0000256" key="1">
    <source>
        <dbReference type="SAM" id="Phobius"/>
    </source>
</evidence>
<keyword evidence="3" id="KW-1185">Reference proteome</keyword>
<keyword evidence="1" id="KW-0472">Membrane</keyword>
<feature type="transmembrane region" description="Helical" evidence="1">
    <location>
        <begin position="231"/>
        <end position="252"/>
    </location>
</feature>
<protein>
    <recommendedName>
        <fullName evidence="4">ABC-2 family transporter protein</fullName>
    </recommendedName>
</protein>
<feature type="transmembrane region" description="Helical" evidence="1">
    <location>
        <begin position="20"/>
        <end position="36"/>
    </location>
</feature>
<feature type="transmembrane region" description="Helical" evidence="1">
    <location>
        <begin position="178"/>
        <end position="199"/>
    </location>
</feature>
<feature type="transmembrane region" description="Helical" evidence="1">
    <location>
        <begin position="70"/>
        <end position="88"/>
    </location>
</feature>
<accession>A0A1M7LX57</accession>
<evidence type="ECO:0008006" key="4">
    <source>
        <dbReference type="Google" id="ProtNLM"/>
    </source>
</evidence>
<evidence type="ECO:0000313" key="2">
    <source>
        <dbReference type="EMBL" id="SHM82359.1"/>
    </source>
</evidence>
<dbReference type="EMBL" id="FRCP01000018">
    <property type="protein sequence ID" value="SHM82359.1"/>
    <property type="molecule type" value="Genomic_DNA"/>
</dbReference>
<keyword evidence="1" id="KW-1133">Transmembrane helix</keyword>
<dbReference type="STRING" id="1120996.SAMN02746066_03444"/>
<dbReference type="Proteomes" id="UP000184038">
    <property type="component" value="Unassembled WGS sequence"/>
</dbReference>
<organism evidence="2 3">
    <name type="scientific">Anaerosporobacter mobilis DSM 15930</name>
    <dbReference type="NCBI Taxonomy" id="1120996"/>
    <lineage>
        <taxon>Bacteria</taxon>
        <taxon>Bacillati</taxon>
        <taxon>Bacillota</taxon>
        <taxon>Clostridia</taxon>
        <taxon>Lachnospirales</taxon>
        <taxon>Lachnospiraceae</taxon>
        <taxon>Anaerosporobacter</taxon>
    </lineage>
</organism>
<proteinExistence type="predicted"/>
<name>A0A1M7LX57_9FIRM</name>
<feature type="transmembrane region" description="Helical" evidence="1">
    <location>
        <begin position="109"/>
        <end position="138"/>
    </location>
</feature>
<keyword evidence="1" id="KW-0812">Transmembrane</keyword>
<dbReference type="AlphaFoldDB" id="A0A1M7LX57"/>
<feature type="transmembrane region" description="Helical" evidence="1">
    <location>
        <begin position="150"/>
        <end position="171"/>
    </location>
</feature>